<sequence length="89" mass="10029">MKVKDDVRIPDVEVLIQAASSDVGLFCFYISDDPHADMEIVAHVTDWTSRGALLAILKMAIQGLQQSGWVTLDELDTRTDEEKERRPLD</sequence>
<accession>A0A0H5QPU3</accession>
<dbReference type="AlphaFoldDB" id="A0A0H5QPU3"/>
<dbReference type="EMBL" id="LN854219">
    <property type="protein sequence ID" value="CRY97732.1"/>
    <property type="molecule type" value="Genomic_DNA"/>
</dbReference>
<reference evidence="1" key="2">
    <citation type="submission" date="2015-07" db="EMBL/GenBank/DDBJ databases">
        <title>Plasmids, circular viruses and viroids from rat gut.</title>
        <authorList>
            <person name="Jorgensen T.J."/>
            <person name="Hansen M.A."/>
            <person name="Xu Z."/>
            <person name="Tabak M.A."/>
            <person name="Sorensen S.J."/>
            <person name="Hansen L.H."/>
        </authorList>
    </citation>
    <scope>NUCLEOTIDE SEQUENCE</scope>
    <source>
        <strain evidence="1">RGFK1716</strain>
    </source>
</reference>
<reference evidence="1" key="1">
    <citation type="submission" date="2015-06" db="EMBL/GenBank/DDBJ databases">
        <authorList>
            <person name="Joergensen T."/>
        </authorList>
    </citation>
    <scope>NUCLEOTIDE SEQUENCE</scope>
    <source>
        <strain evidence="1">RGFK1716</strain>
    </source>
</reference>
<evidence type="ECO:0000313" key="1">
    <source>
        <dbReference type="EMBL" id="CRY97732.1"/>
    </source>
</evidence>
<organism evidence="1">
    <name type="scientific">uncultured prokaryote</name>
    <dbReference type="NCBI Taxonomy" id="198431"/>
    <lineage>
        <taxon>unclassified sequences</taxon>
        <taxon>environmental samples</taxon>
    </lineage>
</organism>
<proteinExistence type="predicted"/>
<protein>
    <submittedName>
        <fullName evidence="1">Uncharacterized protein</fullName>
    </submittedName>
</protein>
<name>A0A0H5QPU3_9ZZZZ</name>